<dbReference type="STRING" id="645134.A0A0L0H8W3"/>
<dbReference type="SUPFAM" id="SSF52151">
    <property type="entry name" value="FabD/lysophospholipase-like"/>
    <property type="match status" value="1"/>
</dbReference>
<feature type="compositionally biased region" description="Acidic residues" evidence="5">
    <location>
        <begin position="24"/>
        <end position="44"/>
    </location>
</feature>
<name>A0A0L0H8W3_SPIPD</name>
<dbReference type="InterPro" id="IPR002641">
    <property type="entry name" value="PNPLA_dom"/>
</dbReference>
<dbReference type="Proteomes" id="UP000053201">
    <property type="component" value="Unassembled WGS sequence"/>
</dbReference>
<feature type="domain" description="PNPLA" evidence="6">
    <location>
        <begin position="234"/>
        <end position="428"/>
    </location>
</feature>
<dbReference type="Pfam" id="PF01734">
    <property type="entry name" value="Patatin"/>
    <property type="match status" value="1"/>
</dbReference>
<evidence type="ECO:0000256" key="5">
    <source>
        <dbReference type="SAM" id="MobiDB-lite"/>
    </source>
</evidence>
<reference evidence="7 8" key="1">
    <citation type="submission" date="2009-08" db="EMBL/GenBank/DDBJ databases">
        <title>The Genome Sequence of Spizellomyces punctatus strain DAOM BR117.</title>
        <authorList>
            <consortium name="The Broad Institute Genome Sequencing Platform"/>
            <person name="Russ C."/>
            <person name="Cuomo C."/>
            <person name="Shea T."/>
            <person name="Young S.K."/>
            <person name="Zeng Q."/>
            <person name="Koehrsen M."/>
            <person name="Haas B."/>
            <person name="Borodovsky M."/>
            <person name="Guigo R."/>
            <person name="Alvarado L."/>
            <person name="Berlin A."/>
            <person name="Bochicchio J."/>
            <person name="Borenstein D."/>
            <person name="Chapman S."/>
            <person name="Chen Z."/>
            <person name="Engels R."/>
            <person name="Freedman E."/>
            <person name="Gellesch M."/>
            <person name="Goldberg J."/>
            <person name="Griggs A."/>
            <person name="Gujja S."/>
            <person name="Heiman D."/>
            <person name="Hepburn T."/>
            <person name="Howarth C."/>
            <person name="Jen D."/>
            <person name="Larson L."/>
            <person name="Lewis B."/>
            <person name="Mehta T."/>
            <person name="Park D."/>
            <person name="Pearson M."/>
            <person name="Roberts A."/>
            <person name="Saif S."/>
            <person name="Shenoy N."/>
            <person name="Sisk P."/>
            <person name="Stolte C."/>
            <person name="Sykes S."/>
            <person name="Thomson T."/>
            <person name="Walk T."/>
            <person name="White J."/>
            <person name="Yandava C."/>
            <person name="Burger G."/>
            <person name="Gray M.W."/>
            <person name="Holland P.W.H."/>
            <person name="King N."/>
            <person name="Lang F.B.F."/>
            <person name="Roger A.J."/>
            <person name="Ruiz-Trillo I."/>
            <person name="Lander E."/>
            <person name="Nusbaum C."/>
        </authorList>
    </citation>
    <scope>NUCLEOTIDE SEQUENCE [LARGE SCALE GENOMIC DNA]</scope>
    <source>
        <strain evidence="7 8">DAOM BR117</strain>
    </source>
</reference>
<dbReference type="AlphaFoldDB" id="A0A0L0H8W3"/>
<dbReference type="EMBL" id="KQ257463">
    <property type="protein sequence ID" value="KNC97622.1"/>
    <property type="molecule type" value="Genomic_DNA"/>
</dbReference>
<evidence type="ECO:0000256" key="3">
    <source>
        <dbReference type="ARBA" id="ARBA00023098"/>
    </source>
</evidence>
<dbReference type="FunCoup" id="A0A0L0H8W3">
    <property type="interactions" value="66"/>
</dbReference>
<accession>A0A0L0H8W3</accession>
<dbReference type="Gene3D" id="3.40.1090.10">
    <property type="entry name" value="Cytosolic phospholipase A2 catalytic domain"/>
    <property type="match status" value="2"/>
</dbReference>
<dbReference type="OrthoDB" id="10049244at2759"/>
<gene>
    <name evidence="7" type="ORF">SPPG_07090</name>
</gene>
<dbReference type="GeneID" id="27690338"/>
<dbReference type="PROSITE" id="PS51635">
    <property type="entry name" value="PNPLA"/>
    <property type="match status" value="1"/>
</dbReference>
<keyword evidence="3 4" id="KW-0443">Lipid metabolism</keyword>
<dbReference type="OMA" id="TRWILNI"/>
<organism evidence="7 8">
    <name type="scientific">Spizellomyces punctatus (strain DAOM BR117)</name>
    <dbReference type="NCBI Taxonomy" id="645134"/>
    <lineage>
        <taxon>Eukaryota</taxon>
        <taxon>Fungi</taxon>
        <taxon>Fungi incertae sedis</taxon>
        <taxon>Chytridiomycota</taxon>
        <taxon>Chytridiomycota incertae sedis</taxon>
        <taxon>Chytridiomycetes</taxon>
        <taxon>Spizellomycetales</taxon>
        <taxon>Spizellomycetaceae</taxon>
        <taxon>Spizellomyces</taxon>
    </lineage>
</organism>
<keyword evidence="1 4" id="KW-0378">Hydrolase</keyword>
<feature type="active site" description="Nucleophile" evidence="4">
    <location>
        <position position="267"/>
    </location>
</feature>
<feature type="active site" description="Proton acceptor" evidence="4">
    <location>
        <position position="415"/>
    </location>
</feature>
<sequence>MASVSGPSNGRDKQMPTGNSGGSPEDDEAESPGDDESDPEEVGDADGAAPKTCPGMPLSFVHRYLNFGAYSVLSEVASYWSEEIYGFLLRRDLRAYYQHLMEVATNYEQWAAAGGMLDKLTGKDKWKNDPVSPDYDYELLQDRLAQLKKARESGNMSSMMFMLRTSLSRNLGDAGNPRLYGITHVGTKRLIEDYIDEVIRQLHFICEEESPQITLKAKYDFFTQTQRAYGRTALCLSGGGALALCHVGVVKTLFEANLLPRVISGSSGGSIIAACVCTRTDEEVTQLLDPKNVNMNFFERPGEESTFLAKMRRFWKDGYLYDVDTFSHTMRENIGDVTFQEAFNRTRRILNITVSSSTVYEMPRLLNYLTAPNVVIWSAVAASCAVPFVFNSCPLIAKKKSGFVPWNPSGHRWIDGSVEGDLPMTRISEMFNVNHFIVCQVNPHVLPFMHNTPSPSMLTRAINSMAFLVRSEVHHRLTQLSELGVSSPTIYRVRTILSQRYYGDITIVPSVRMADFTRILGNPDPEMMIYCSNLGERATWPQISLLRNRCKIELCLDDMLYRLRIRRFMDARLAIVSESQGPDFDVRLMGPPTAPPLAGNSSMAHSLPNVVEEFGKRSVRETLSSPMINDMESEPEDYFSIKCTDVNPTG</sequence>
<keyword evidence="8" id="KW-1185">Reference proteome</keyword>
<evidence type="ECO:0000256" key="4">
    <source>
        <dbReference type="PROSITE-ProRule" id="PRU01161"/>
    </source>
</evidence>
<evidence type="ECO:0000256" key="1">
    <source>
        <dbReference type="ARBA" id="ARBA00022801"/>
    </source>
</evidence>
<protein>
    <recommendedName>
        <fullName evidence="6">PNPLA domain-containing protein</fullName>
    </recommendedName>
</protein>
<dbReference type="GO" id="GO:0004806">
    <property type="term" value="F:triacylglycerol lipase activity"/>
    <property type="evidence" value="ECO:0007669"/>
    <property type="project" value="InterPro"/>
</dbReference>
<feature type="region of interest" description="Disordered" evidence="5">
    <location>
        <begin position="1"/>
        <end position="51"/>
    </location>
</feature>
<dbReference type="RefSeq" id="XP_016605662.1">
    <property type="nucleotide sequence ID" value="XM_016755271.1"/>
</dbReference>
<evidence type="ECO:0000313" key="7">
    <source>
        <dbReference type="EMBL" id="KNC97622.1"/>
    </source>
</evidence>
<evidence type="ECO:0000313" key="8">
    <source>
        <dbReference type="Proteomes" id="UP000053201"/>
    </source>
</evidence>
<dbReference type="PANTHER" id="PTHR14226">
    <property type="entry name" value="NEUROPATHY TARGET ESTERASE/SWISS CHEESE D.MELANOGASTER"/>
    <property type="match status" value="1"/>
</dbReference>
<dbReference type="PANTHER" id="PTHR14226:SF10">
    <property type="entry name" value="TRIACYLGLYCEROL LIPASE 4-RELATED"/>
    <property type="match status" value="1"/>
</dbReference>
<feature type="short sequence motif" description="GXSXG" evidence="4">
    <location>
        <begin position="265"/>
        <end position="269"/>
    </location>
</feature>
<dbReference type="InterPro" id="IPR021771">
    <property type="entry name" value="Triacylglycerol_lipase_N"/>
</dbReference>
<keyword evidence="2 4" id="KW-0442">Lipid degradation</keyword>
<evidence type="ECO:0000259" key="6">
    <source>
        <dbReference type="PROSITE" id="PS51635"/>
    </source>
</evidence>
<dbReference type="eggNOG" id="KOG2214">
    <property type="taxonomic scope" value="Eukaryota"/>
</dbReference>
<dbReference type="InterPro" id="IPR016035">
    <property type="entry name" value="Acyl_Trfase/lysoPLipase"/>
</dbReference>
<dbReference type="InParanoid" id="A0A0L0H8W3"/>
<dbReference type="InterPro" id="IPR050301">
    <property type="entry name" value="NTE"/>
</dbReference>
<dbReference type="GO" id="GO:0006641">
    <property type="term" value="P:triglyceride metabolic process"/>
    <property type="evidence" value="ECO:0007669"/>
    <property type="project" value="UniProtKB-ARBA"/>
</dbReference>
<evidence type="ECO:0000256" key="2">
    <source>
        <dbReference type="ARBA" id="ARBA00022963"/>
    </source>
</evidence>
<dbReference type="VEuPathDB" id="FungiDB:SPPG_07090"/>
<proteinExistence type="predicted"/>
<dbReference type="GO" id="GO:0016042">
    <property type="term" value="P:lipid catabolic process"/>
    <property type="evidence" value="ECO:0007669"/>
    <property type="project" value="UniProtKB-UniRule"/>
</dbReference>
<comment type="caution">
    <text evidence="4">Lacks conserved residue(s) required for the propagation of feature annotation.</text>
</comment>
<dbReference type="Pfam" id="PF11815">
    <property type="entry name" value="DUF3336"/>
    <property type="match status" value="1"/>
</dbReference>